<proteinExistence type="predicted"/>
<dbReference type="RefSeq" id="WP_150563967.1">
    <property type="nucleotide sequence ID" value="NZ_CABPSL010000013.1"/>
</dbReference>
<gene>
    <name evidence="2" type="ORF">PCE31106_03226</name>
</gene>
<evidence type="ECO:0008006" key="4">
    <source>
        <dbReference type="Google" id="ProtNLM"/>
    </source>
</evidence>
<reference evidence="2 3" key="1">
    <citation type="submission" date="2019-08" db="EMBL/GenBank/DDBJ databases">
        <authorList>
            <person name="Peeters C."/>
        </authorList>
    </citation>
    <scope>NUCLEOTIDE SEQUENCE [LARGE SCALE GENOMIC DNA]</scope>
    <source>
        <strain evidence="2 3">LMG 31106</strain>
    </source>
</reference>
<dbReference type="OrthoDB" id="9134810at2"/>
<dbReference type="Proteomes" id="UP000384354">
    <property type="component" value="Unassembled WGS sequence"/>
</dbReference>
<evidence type="ECO:0000313" key="2">
    <source>
        <dbReference type="EMBL" id="VVE22916.1"/>
    </source>
</evidence>
<feature type="transmembrane region" description="Helical" evidence="1">
    <location>
        <begin position="218"/>
        <end position="238"/>
    </location>
</feature>
<name>A0A5E4WIM5_9BURK</name>
<keyword evidence="1" id="KW-0812">Transmembrane</keyword>
<keyword evidence="1" id="KW-1133">Transmembrane helix</keyword>
<feature type="transmembrane region" description="Helical" evidence="1">
    <location>
        <begin position="164"/>
        <end position="181"/>
    </location>
</feature>
<protein>
    <recommendedName>
        <fullName evidence="4">Transmembrane protein</fullName>
    </recommendedName>
</protein>
<sequence>MSNFDNTSVSINGKRNHVGDKVNVTNKVTNNNSHNHNHNYVTNMYREPPRDGGGTDSELPAAVLFGALAVWQFFRHYEQLMSAMQHAIALAVLPSLIAAVIAYIRDRDTQPATMSSVPAIVFALAGYLMLQLIGQNIPKPIEDLAANGSLIEFWQRLTEYGRHVVLQNSAAIVFVLVASVSNALSGLRAFATTNYGWFAWLWKLTWRNSPRRHVVTQVVLLGAAALFTSGKAIAAWEWCQEALRGALS</sequence>
<feature type="transmembrane region" description="Helical" evidence="1">
    <location>
        <begin position="116"/>
        <end position="134"/>
    </location>
</feature>
<keyword evidence="1" id="KW-0472">Membrane</keyword>
<dbReference type="EMBL" id="CABPSL010000013">
    <property type="protein sequence ID" value="VVE22916.1"/>
    <property type="molecule type" value="Genomic_DNA"/>
</dbReference>
<accession>A0A5E4WIM5</accession>
<dbReference type="AlphaFoldDB" id="A0A5E4WIM5"/>
<evidence type="ECO:0000256" key="1">
    <source>
        <dbReference type="SAM" id="Phobius"/>
    </source>
</evidence>
<feature type="transmembrane region" description="Helical" evidence="1">
    <location>
        <begin position="86"/>
        <end position="104"/>
    </location>
</feature>
<organism evidence="2 3">
    <name type="scientific">Pandoraea cepalis</name>
    <dbReference type="NCBI Taxonomy" id="2508294"/>
    <lineage>
        <taxon>Bacteria</taxon>
        <taxon>Pseudomonadati</taxon>
        <taxon>Pseudomonadota</taxon>
        <taxon>Betaproteobacteria</taxon>
        <taxon>Burkholderiales</taxon>
        <taxon>Burkholderiaceae</taxon>
        <taxon>Pandoraea</taxon>
    </lineage>
</organism>
<evidence type="ECO:0000313" key="3">
    <source>
        <dbReference type="Proteomes" id="UP000384354"/>
    </source>
</evidence>